<evidence type="ECO:0000313" key="1">
    <source>
        <dbReference type="EMBL" id="GGG65354.1"/>
    </source>
</evidence>
<evidence type="ECO:0000313" key="2">
    <source>
        <dbReference type="Proteomes" id="UP000622860"/>
    </source>
</evidence>
<dbReference type="AlphaFoldDB" id="A0A917H2H4"/>
<organism evidence="1 2">
    <name type="scientific">Virgibacillus oceani</name>
    <dbReference type="NCBI Taxonomy" id="1479511"/>
    <lineage>
        <taxon>Bacteria</taxon>
        <taxon>Bacillati</taxon>
        <taxon>Bacillota</taxon>
        <taxon>Bacilli</taxon>
        <taxon>Bacillales</taxon>
        <taxon>Bacillaceae</taxon>
        <taxon>Virgibacillus</taxon>
    </lineage>
</organism>
<dbReference type="EMBL" id="BMFR01000001">
    <property type="protein sequence ID" value="GGG65354.1"/>
    <property type="molecule type" value="Genomic_DNA"/>
</dbReference>
<reference evidence="1" key="2">
    <citation type="submission" date="2020-09" db="EMBL/GenBank/DDBJ databases">
        <authorList>
            <person name="Sun Q."/>
            <person name="Zhou Y."/>
        </authorList>
    </citation>
    <scope>NUCLEOTIDE SEQUENCE</scope>
    <source>
        <strain evidence="1">CGMCC 1.12754</strain>
    </source>
</reference>
<dbReference type="Proteomes" id="UP000622860">
    <property type="component" value="Unassembled WGS sequence"/>
</dbReference>
<gene>
    <name evidence="1" type="ORF">GCM10011398_06260</name>
</gene>
<proteinExistence type="predicted"/>
<dbReference type="RefSeq" id="WP_188453870.1">
    <property type="nucleotide sequence ID" value="NZ_BMFR01000001.1"/>
</dbReference>
<dbReference type="InterPro" id="IPR019615">
    <property type="entry name" value="DUF2487"/>
</dbReference>
<name>A0A917H2H4_9BACI</name>
<accession>A0A917H2H4</accession>
<sequence>MQWIKEDVKQYIQAKEYVDTVIVPLIPYHLSKDSELEKNAFQSEVLSIFAKEIEKELSGRVMLSPNYYYLKSGSKEEELNRINSWSGDARTQPFNNIFFVTFDSAWKKDEQALDGTLIWLPGIQSGDLKSNELHSFIHDQVEQIGEYIKSYW</sequence>
<comment type="caution">
    <text evidence="1">The sequence shown here is derived from an EMBL/GenBank/DDBJ whole genome shotgun (WGS) entry which is preliminary data.</text>
</comment>
<dbReference type="Pfam" id="PF10673">
    <property type="entry name" value="DUF2487"/>
    <property type="match status" value="1"/>
</dbReference>
<reference evidence="1" key="1">
    <citation type="journal article" date="2014" name="Int. J. Syst. Evol. Microbiol.">
        <title>Complete genome sequence of Corynebacterium casei LMG S-19264T (=DSM 44701T), isolated from a smear-ripened cheese.</title>
        <authorList>
            <consortium name="US DOE Joint Genome Institute (JGI-PGF)"/>
            <person name="Walter F."/>
            <person name="Albersmeier A."/>
            <person name="Kalinowski J."/>
            <person name="Ruckert C."/>
        </authorList>
    </citation>
    <scope>NUCLEOTIDE SEQUENCE</scope>
    <source>
        <strain evidence="1">CGMCC 1.12754</strain>
    </source>
</reference>
<protein>
    <recommendedName>
        <fullName evidence="3">DUF2487 domain-containing protein</fullName>
    </recommendedName>
</protein>
<keyword evidence="2" id="KW-1185">Reference proteome</keyword>
<evidence type="ECO:0008006" key="3">
    <source>
        <dbReference type="Google" id="ProtNLM"/>
    </source>
</evidence>